<gene>
    <name evidence="1" type="ORF">KIL84_014532</name>
</gene>
<organism evidence="1 2">
    <name type="scientific">Mauremys mutica</name>
    <name type="common">yellowpond turtle</name>
    <dbReference type="NCBI Taxonomy" id="74926"/>
    <lineage>
        <taxon>Eukaryota</taxon>
        <taxon>Metazoa</taxon>
        <taxon>Chordata</taxon>
        <taxon>Craniata</taxon>
        <taxon>Vertebrata</taxon>
        <taxon>Euteleostomi</taxon>
        <taxon>Archelosauria</taxon>
        <taxon>Testudinata</taxon>
        <taxon>Testudines</taxon>
        <taxon>Cryptodira</taxon>
        <taxon>Durocryptodira</taxon>
        <taxon>Testudinoidea</taxon>
        <taxon>Geoemydidae</taxon>
        <taxon>Geoemydinae</taxon>
        <taxon>Mauremys</taxon>
    </lineage>
</organism>
<accession>A0A9D4B7R9</accession>
<sequence>PNESFNNKVVATELTQVYHTVVHQHSYRSCDCELKLAPTWYPDSTIVKHISCGRTKAEALIKNVLSYSNFPNRVQKTS</sequence>
<keyword evidence="2" id="KW-1185">Reference proteome</keyword>
<proteinExistence type="predicted"/>
<dbReference type="Proteomes" id="UP000827986">
    <property type="component" value="Unassembled WGS sequence"/>
</dbReference>
<name>A0A9D4B7R9_9SAUR</name>
<feature type="non-terminal residue" evidence="1">
    <location>
        <position position="1"/>
    </location>
</feature>
<comment type="caution">
    <text evidence="1">The sequence shown here is derived from an EMBL/GenBank/DDBJ whole genome shotgun (WGS) entry which is preliminary data.</text>
</comment>
<protein>
    <submittedName>
        <fullName evidence="1">Uncharacterized protein</fullName>
    </submittedName>
</protein>
<evidence type="ECO:0000313" key="2">
    <source>
        <dbReference type="Proteomes" id="UP000827986"/>
    </source>
</evidence>
<dbReference type="AlphaFoldDB" id="A0A9D4B7R9"/>
<dbReference type="EMBL" id="JAHDVG010000465">
    <property type="protein sequence ID" value="KAH1183916.1"/>
    <property type="molecule type" value="Genomic_DNA"/>
</dbReference>
<reference evidence="1" key="1">
    <citation type="submission" date="2021-09" db="EMBL/GenBank/DDBJ databases">
        <title>The genome of Mauremys mutica provides insights into the evolution of semi-aquatic lifestyle.</title>
        <authorList>
            <person name="Gong S."/>
            <person name="Gao Y."/>
        </authorList>
    </citation>
    <scope>NUCLEOTIDE SEQUENCE</scope>
    <source>
        <strain evidence="1">MM-2020</strain>
        <tissue evidence="1">Muscle</tissue>
    </source>
</reference>
<evidence type="ECO:0000313" key="1">
    <source>
        <dbReference type="EMBL" id="KAH1183916.1"/>
    </source>
</evidence>